<feature type="domain" description="TIL" evidence="3">
    <location>
        <begin position="185"/>
        <end position="242"/>
    </location>
</feature>
<dbReference type="GO" id="GO:0030414">
    <property type="term" value="F:peptidase inhibitor activity"/>
    <property type="evidence" value="ECO:0007669"/>
    <property type="project" value="UniProtKB-KW"/>
</dbReference>
<name>L7ME16_RHIPC</name>
<evidence type="ECO:0000313" key="4">
    <source>
        <dbReference type="EMBL" id="JAA61483.1"/>
    </source>
</evidence>
<evidence type="ECO:0000259" key="3">
    <source>
        <dbReference type="Pfam" id="PF01826"/>
    </source>
</evidence>
<accession>L7ME16</accession>
<dbReference type="InterPro" id="IPR036084">
    <property type="entry name" value="Ser_inhib-like_sf"/>
</dbReference>
<dbReference type="PANTHER" id="PTHR23259">
    <property type="entry name" value="RIDDLE"/>
    <property type="match status" value="1"/>
</dbReference>
<evidence type="ECO:0000256" key="2">
    <source>
        <dbReference type="ARBA" id="ARBA00023157"/>
    </source>
</evidence>
<dbReference type="InterPro" id="IPR051368">
    <property type="entry name" value="SerProtInhib-TIL_Domain"/>
</dbReference>
<dbReference type="Pfam" id="PF01826">
    <property type="entry name" value="TIL"/>
    <property type="match status" value="2"/>
</dbReference>
<dbReference type="EMBL" id="GACK01003551">
    <property type="protein sequence ID" value="JAA61483.1"/>
    <property type="molecule type" value="mRNA"/>
</dbReference>
<protein>
    <submittedName>
        <fullName evidence="4">Putative bitil peptide</fullName>
    </submittedName>
</protein>
<dbReference type="SUPFAM" id="SSF57567">
    <property type="entry name" value="Serine protease inhibitors"/>
    <property type="match status" value="2"/>
</dbReference>
<dbReference type="AlphaFoldDB" id="L7ME16"/>
<dbReference type="Gene3D" id="2.10.25.10">
    <property type="entry name" value="Laminin"/>
    <property type="match status" value="3"/>
</dbReference>
<organism evidence="4">
    <name type="scientific">Rhipicephalus pulchellus</name>
    <name type="common">Yellow backed tick</name>
    <name type="synonym">Dermacentor pulchellus</name>
    <dbReference type="NCBI Taxonomy" id="72859"/>
    <lineage>
        <taxon>Eukaryota</taxon>
        <taxon>Metazoa</taxon>
        <taxon>Ecdysozoa</taxon>
        <taxon>Arthropoda</taxon>
        <taxon>Chelicerata</taxon>
        <taxon>Arachnida</taxon>
        <taxon>Acari</taxon>
        <taxon>Parasitiformes</taxon>
        <taxon>Ixodida</taxon>
        <taxon>Ixodoidea</taxon>
        <taxon>Ixodidae</taxon>
        <taxon>Rhipicephalinae</taxon>
        <taxon>Rhipicephalus</taxon>
        <taxon>Rhipicephalus</taxon>
    </lineage>
</organism>
<evidence type="ECO:0000256" key="1">
    <source>
        <dbReference type="ARBA" id="ARBA00022690"/>
    </source>
</evidence>
<sequence>AFERSTARANLSTASSLPRFVAHIQCNLVLIQNTKLYYSRSFSEAQPPSTTNVLCMSSFPAGRGVCALEEAPVTSDAPQTDRFCKPWLVLPTELYKPRWCLCKPGLVRNAWGQCISLRECYSCTYNLHGDFSRCSTACPMVCGRPADHDCKTFKCNRACACAPGYVLDPWRQTSCVPVPRCPPKCPIFSTFQLCSSNCAPKCGLSRPKNCRVRCNDGECVCWPGFVKEFKAGKEICIPLRQCTSTT</sequence>
<feature type="domain" description="TIL" evidence="3">
    <location>
        <begin position="130"/>
        <end position="181"/>
    </location>
</feature>
<dbReference type="PANTHER" id="PTHR23259:SF70">
    <property type="entry name" value="ACCESSORY GLAND PROTEIN ACP62F-RELATED"/>
    <property type="match status" value="1"/>
</dbReference>
<proteinExistence type="evidence at transcript level"/>
<dbReference type="InterPro" id="IPR002919">
    <property type="entry name" value="TIL_dom"/>
</dbReference>
<feature type="non-terminal residue" evidence="4">
    <location>
        <position position="1"/>
    </location>
</feature>
<reference evidence="4" key="1">
    <citation type="submission" date="2012-11" db="EMBL/GenBank/DDBJ databases">
        <authorList>
            <person name="Lucero-Rivera Y.E."/>
            <person name="Tovar-Ramirez D."/>
        </authorList>
    </citation>
    <scope>NUCLEOTIDE SEQUENCE</scope>
    <source>
        <tissue evidence="4">Salivary gland</tissue>
    </source>
</reference>
<keyword evidence="1" id="KW-0646">Protease inhibitor</keyword>
<reference evidence="4" key="2">
    <citation type="journal article" date="2015" name="J. Proteomics">
        <title>Sexual differences in the sialomes of the zebra tick, Rhipicephalus pulchellus.</title>
        <authorList>
            <person name="Tan A.W."/>
            <person name="Francischetti I.M."/>
            <person name="Slovak M."/>
            <person name="Kini R.M."/>
            <person name="Ribeiro J.M."/>
        </authorList>
    </citation>
    <scope>NUCLEOTIDE SEQUENCE</scope>
    <source>
        <tissue evidence="4">Salivary gland</tissue>
    </source>
</reference>
<keyword evidence="2" id="KW-1015">Disulfide bond</keyword>